<dbReference type="RefSeq" id="WP_006843704.1">
    <property type="nucleotide sequence ID" value="NZ_AQWJ01000009.1"/>
</dbReference>
<evidence type="ECO:0000313" key="2">
    <source>
        <dbReference type="EMBL" id="EGK06070.1"/>
    </source>
</evidence>
<proteinExistence type="predicted"/>
<reference evidence="2 3" key="1">
    <citation type="submission" date="2011-04" db="EMBL/GenBank/DDBJ databases">
        <title>The Genome Sequence of Dysgonomonas mossii DSM 22836.</title>
        <authorList>
            <consortium name="The Broad Institute Genome Sequencing Platform"/>
            <person name="Earl A."/>
            <person name="Ward D."/>
            <person name="Feldgarden M."/>
            <person name="Gevers D."/>
            <person name="Pudlo N."/>
            <person name="Martens E."/>
            <person name="Allen-Vercoe E."/>
            <person name="Young S.K."/>
            <person name="Zeng Q."/>
            <person name="Gargeya S."/>
            <person name="Fitzgerald M."/>
            <person name="Haas B."/>
            <person name="Abouelleil A."/>
            <person name="Alvarado L."/>
            <person name="Arachchi H.M."/>
            <person name="Berlin A."/>
            <person name="Brown A."/>
            <person name="Chapman S.B."/>
            <person name="Chen Z."/>
            <person name="Dunbar C."/>
            <person name="Freedman E."/>
            <person name="Gearin G."/>
            <person name="Gellesch M."/>
            <person name="Goldberg J."/>
            <person name="Griggs A."/>
            <person name="Gujja S."/>
            <person name="Heiman D."/>
            <person name="Howarth C."/>
            <person name="Larson L."/>
            <person name="Lui A."/>
            <person name="MacDonald P.J.P."/>
            <person name="Mehta T."/>
            <person name="Montmayeur A."/>
            <person name="Murphy C."/>
            <person name="Neiman D."/>
            <person name="Pearson M."/>
            <person name="Priest M."/>
            <person name="Roberts A."/>
            <person name="Saif S."/>
            <person name="Shea T."/>
            <person name="Shenoy N."/>
            <person name="Sisk P."/>
            <person name="Stolte C."/>
            <person name="Sykes S."/>
            <person name="Yandava C."/>
            <person name="Wortman J."/>
            <person name="Nusbaum C."/>
            <person name="Birren B."/>
        </authorList>
    </citation>
    <scope>NUCLEOTIDE SEQUENCE [LARGE SCALE GENOMIC DNA]</scope>
    <source>
        <strain evidence="2 3">DSM 22836</strain>
    </source>
</reference>
<organism evidence="2 3">
    <name type="scientific">Dysgonomonas mossii DSM 22836</name>
    <dbReference type="NCBI Taxonomy" id="742767"/>
    <lineage>
        <taxon>Bacteria</taxon>
        <taxon>Pseudomonadati</taxon>
        <taxon>Bacteroidota</taxon>
        <taxon>Bacteroidia</taxon>
        <taxon>Bacteroidales</taxon>
        <taxon>Dysgonomonadaceae</taxon>
        <taxon>Dysgonomonas</taxon>
    </lineage>
</organism>
<evidence type="ECO:0000259" key="1">
    <source>
        <dbReference type="Pfam" id="PF19192"/>
    </source>
</evidence>
<feature type="domain" description="Response receiver" evidence="1">
    <location>
        <begin position="17"/>
        <end position="163"/>
    </location>
</feature>
<keyword evidence="3" id="KW-1185">Reference proteome</keyword>
<dbReference type="InterPro" id="IPR043834">
    <property type="entry name" value="REC"/>
</dbReference>
<protein>
    <recommendedName>
        <fullName evidence="1">Response receiver domain-containing protein</fullName>
    </recommendedName>
</protein>
<gene>
    <name evidence="2" type="ORF">HMPREF9456_02334</name>
</gene>
<dbReference type="HOGENOM" id="CLU_513752_0_0_10"/>
<dbReference type="AlphaFoldDB" id="F8X1T6"/>
<dbReference type="OrthoDB" id="1100503at2"/>
<name>F8X1T6_9BACT</name>
<dbReference type="STRING" id="742767.HMPREF9456_02334"/>
<sequence>MEALSFQNVAQSIINESIKSAIFIDDMIPGLFSSEEDKEAICQPMYESFQANQCSLDFFKFTKDWATKSKLIFERKDLVVLDWELENEVPKYRSTLEIIDGAVRTDNLHFVCIYSLTPNATQEIHYKILAYYCGNEKTKAIADITSFKEYVENELGENTDDILPRLKDLLKRRTLGAIDNKLFNTEFSNLFGKNQGKVRAYINNIFSSNKVFDSIIRFGFALNEEYCYRSEFKSTYIVYDTNSNYLQINNTLFAVFEKSKSNADDLYSHFCQAIINSKENFLTLMSLEIRNKVSERSSFIGKELSKIKEKAFFHHMDTIEPETAFDEYLIELWKNYNTDFLYTDKPMIFNTLSDYKKTKGTEDDVDNNDLAKLNYHYNIHHSRSSDRNISFGDMFKIDKEGNNEYVLCITPHCDCLRPDKINGLYYFVKGHKTSIDRGLSDSDSGYFSFIREKDDIVCVEWTTKPFTLYLCENQRNISKVNSIVFGADIYDFLFVGTIKENYTQRVTNKAFSNPIRVGISFVRRETDDSCEKYIKRICPHLKED</sequence>
<comment type="caution">
    <text evidence="2">The sequence shown here is derived from an EMBL/GenBank/DDBJ whole genome shotgun (WGS) entry which is preliminary data.</text>
</comment>
<evidence type="ECO:0000313" key="3">
    <source>
        <dbReference type="Proteomes" id="UP000006420"/>
    </source>
</evidence>
<dbReference type="EMBL" id="ADLW01000010">
    <property type="protein sequence ID" value="EGK06070.1"/>
    <property type="molecule type" value="Genomic_DNA"/>
</dbReference>
<dbReference type="eggNOG" id="ENOG5032WES">
    <property type="taxonomic scope" value="Bacteria"/>
</dbReference>
<accession>F8X1T6</accession>
<dbReference type="GeneID" id="78082962"/>
<dbReference type="Pfam" id="PF19192">
    <property type="entry name" value="Response_reg_2"/>
    <property type="match status" value="1"/>
</dbReference>
<dbReference type="Proteomes" id="UP000006420">
    <property type="component" value="Unassembled WGS sequence"/>
</dbReference>